<feature type="compositionally biased region" description="Polar residues" evidence="1">
    <location>
        <begin position="556"/>
        <end position="566"/>
    </location>
</feature>
<feature type="region of interest" description="Disordered" evidence="1">
    <location>
        <begin position="552"/>
        <end position="604"/>
    </location>
</feature>
<feature type="compositionally biased region" description="Basic and acidic residues" evidence="1">
    <location>
        <begin position="590"/>
        <end position="604"/>
    </location>
</feature>
<proteinExistence type="predicted"/>
<name>A0A8J7PA02_9BACT</name>
<reference evidence="3" key="1">
    <citation type="submission" date="2021-02" db="EMBL/GenBank/DDBJ databases">
        <title>Genome-Resolved Metagenomics of a Microbial Community Performing Photosynthetic Biological Nutrient Removal.</title>
        <authorList>
            <person name="Mcdaniel E.A."/>
        </authorList>
    </citation>
    <scope>NUCLEOTIDE SEQUENCE</scope>
    <source>
        <strain evidence="3">UWPOB_OBS1</strain>
    </source>
</reference>
<dbReference type="AlphaFoldDB" id="A0A8J7PA02"/>
<feature type="compositionally biased region" description="Basic and acidic residues" evidence="1">
    <location>
        <begin position="659"/>
        <end position="713"/>
    </location>
</feature>
<feature type="compositionally biased region" description="Low complexity" evidence="1">
    <location>
        <begin position="621"/>
        <end position="635"/>
    </location>
</feature>
<feature type="compositionally biased region" description="Acidic residues" evidence="1">
    <location>
        <begin position="426"/>
        <end position="436"/>
    </location>
</feature>
<evidence type="ECO:0000256" key="1">
    <source>
        <dbReference type="SAM" id="MobiDB-lite"/>
    </source>
</evidence>
<evidence type="ECO:0000256" key="2">
    <source>
        <dbReference type="SAM" id="Phobius"/>
    </source>
</evidence>
<feature type="compositionally biased region" description="Low complexity" evidence="1">
    <location>
        <begin position="1043"/>
        <end position="1052"/>
    </location>
</feature>
<keyword evidence="2" id="KW-0812">Transmembrane</keyword>
<gene>
    <name evidence="3" type="ORF">J0M35_19455</name>
</gene>
<keyword evidence="2" id="KW-0472">Membrane</keyword>
<protein>
    <submittedName>
        <fullName evidence="3">Uncharacterized protein</fullName>
    </submittedName>
</protein>
<accession>A0A8J7PA02</accession>
<feature type="compositionally biased region" description="Acidic residues" evidence="1">
    <location>
        <begin position="102"/>
        <end position="111"/>
    </location>
</feature>
<feature type="compositionally biased region" description="Polar residues" evidence="1">
    <location>
        <begin position="971"/>
        <end position="995"/>
    </location>
</feature>
<feature type="region of interest" description="Disordered" evidence="1">
    <location>
        <begin position="375"/>
        <end position="534"/>
    </location>
</feature>
<comment type="caution">
    <text evidence="3">The sequence shown here is derived from an EMBL/GenBank/DDBJ whole genome shotgun (WGS) entry which is preliminary data.</text>
</comment>
<dbReference type="EMBL" id="JAFLCK010000043">
    <property type="protein sequence ID" value="MBN8662554.1"/>
    <property type="molecule type" value="Genomic_DNA"/>
</dbReference>
<feature type="region of interest" description="Disordered" evidence="1">
    <location>
        <begin position="878"/>
        <end position="1074"/>
    </location>
</feature>
<feature type="compositionally biased region" description="Low complexity" evidence="1">
    <location>
        <begin position="127"/>
        <end position="143"/>
    </location>
</feature>
<feature type="compositionally biased region" description="Basic and acidic residues" evidence="1">
    <location>
        <begin position="757"/>
        <end position="793"/>
    </location>
</feature>
<feature type="region of interest" description="Disordered" evidence="1">
    <location>
        <begin position="1"/>
        <end position="207"/>
    </location>
</feature>
<sequence>MKDDVPDLTPYLSKKGGNSQAKSEPGKADISEKLSALVKKPTGSSTNVPAVGSTPPQSASQSSGNTNSSPTPPSSSTSDSWAKVVSEAKPSVVDYSASNSDDALEAIDESNFENSVDARLEAQTEINNSPSGGNNGNDNGNNGRASDNHSSIEAKPRAMGVPAARPLALDKFKSPQAKPMNTLSSGSAPPILKSPSTPKPAGRVSQPYNLRDEEPIMEGLAPKAVSIPPKSPGNAPTVVPSRPTLQNNSPVRLPSDLNRDKPAVQLPGAPKKIEEAAKIEEKPSFSPPQPVETLPVAEPIPVAEPLPVVETNLVSEATPASEPNLASEPELASQDLFAAAPASGGEIDFAQAFRAEAALASTNASFEATLAEAFPESSLEAPSDMASEVQSDFNAAALSEPQVKPSPRVSNTRISGPQRKLSSLFEDQEASSEDVGADALARAFQQEQEALQENPEKYGLESTSSRPLGFGSLLGENLSEDGPKESALTHLMTPTGQQSTKFAPDREGDSFDEPASYASGSEPEPMRLSQESQAPAFSALFSNEIVTSGADYSKFGESQDSSQSEFAQPIVEHPIVEQPGFDNFSQPEILEPKAEEPKAEEFKPKSPVISKLLAGLNLSEAASTNSAATNSETAAVAPEVSTPASEADEVARLLAGVETPRHDDEEVSLEELKALLKKEKQAKKEAAKKAQEELAKQDQGKQDQAKKEEESSSSHEAVVESPFARPASEPETKAAPETEVSLEQAADSAVNSATASEPEKPAAKPIKTKPDFDYDNFDDRPISEKLADRKKAESISQSPVSSGGDDEDEGPSLGDAVADALDKLLDSPVAPVAAATGAVGASLGAFLGAASASESAAEKEKSIEEKALEERVMAANLDKDGQAGQSSIEGQDPMTLTQSKVDALSRLLEAASKAPEKEGAAPANRPTDSASKLAEMINKPPGKISRQMDAMQEGGSSPAFTSPFASPGSSMTNYPGQNATAASEAMQTPSPTSGMPQAAMSGDAVSARIAALNRKLEEQSKPPGATYSGMRGQDVIGVGQPPSASASSSSLSRVGTGSVAGMTPPPMSDEPESKSELVNRILNQARMNPNDTGVRSAMPDPVPLEQVQQLQQRNMKGQSQKSKREPMSNKSRGRTGPAIHPAVMVLALLVVLGAAGGGVFYAMQQGLIKFDAAKLPDVLPSEKASIDQHIKNGEFDKAREMLENKAKGSKLSASEQEKLYGVYLSIAESKAGEGAEKAEMQEALKMLEKIPSKFKKYKEVQKLMRKLKKKVKRG</sequence>
<feature type="compositionally biased region" description="Low complexity" evidence="1">
    <location>
        <begin position="58"/>
        <end position="80"/>
    </location>
</feature>
<feature type="region of interest" description="Disordered" evidence="1">
    <location>
        <begin position="223"/>
        <end position="270"/>
    </location>
</feature>
<evidence type="ECO:0000313" key="3">
    <source>
        <dbReference type="EMBL" id="MBN8662554.1"/>
    </source>
</evidence>
<keyword evidence="2" id="KW-1133">Transmembrane helix</keyword>
<feature type="compositionally biased region" description="Polar residues" evidence="1">
    <location>
        <begin position="492"/>
        <end position="501"/>
    </location>
</feature>
<feature type="transmembrane region" description="Helical" evidence="2">
    <location>
        <begin position="1138"/>
        <end position="1162"/>
    </location>
</feature>
<feature type="region of interest" description="Disordered" evidence="1">
    <location>
        <begin position="1108"/>
        <end position="1137"/>
    </location>
</feature>
<feature type="compositionally biased region" description="Basic and acidic residues" evidence="1">
    <location>
        <begin position="146"/>
        <end position="156"/>
    </location>
</feature>
<feature type="region of interest" description="Disordered" evidence="1">
    <location>
        <begin position="621"/>
        <end position="819"/>
    </location>
</feature>
<organism evidence="3 4">
    <name type="scientific">Candidatus Obscuribacter phosphatis</name>
    <dbReference type="NCBI Taxonomy" id="1906157"/>
    <lineage>
        <taxon>Bacteria</taxon>
        <taxon>Bacillati</taxon>
        <taxon>Candidatus Melainabacteria</taxon>
        <taxon>Candidatus Obscuribacterales</taxon>
        <taxon>Candidatus Obscuribacteraceae</taxon>
        <taxon>Candidatus Obscuribacter</taxon>
    </lineage>
</organism>
<feature type="compositionally biased region" description="Low complexity" evidence="1">
    <location>
        <begin position="955"/>
        <end position="970"/>
    </location>
</feature>
<feature type="compositionally biased region" description="Polar residues" evidence="1">
    <location>
        <begin position="883"/>
        <end position="900"/>
    </location>
</feature>
<evidence type="ECO:0000313" key="4">
    <source>
        <dbReference type="Proteomes" id="UP000664277"/>
    </source>
</evidence>
<dbReference type="Proteomes" id="UP000664277">
    <property type="component" value="Unassembled WGS sequence"/>
</dbReference>